<organism evidence="2 3">
    <name type="scientific">Acanthoscelides obtectus</name>
    <name type="common">Bean weevil</name>
    <name type="synonym">Bruchus obtectus</name>
    <dbReference type="NCBI Taxonomy" id="200917"/>
    <lineage>
        <taxon>Eukaryota</taxon>
        <taxon>Metazoa</taxon>
        <taxon>Ecdysozoa</taxon>
        <taxon>Arthropoda</taxon>
        <taxon>Hexapoda</taxon>
        <taxon>Insecta</taxon>
        <taxon>Pterygota</taxon>
        <taxon>Neoptera</taxon>
        <taxon>Endopterygota</taxon>
        <taxon>Coleoptera</taxon>
        <taxon>Polyphaga</taxon>
        <taxon>Cucujiformia</taxon>
        <taxon>Chrysomeloidea</taxon>
        <taxon>Chrysomelidae</taxon>
        <taxon>Bruchinae</taxon>
        <taxon>Bruchini</taxon>
        <taxon>Acanthoscelides</taxon>
    </lineage>
</organism>
<protein>
    <submittedName>
        <fullName evidence="2">Uncharacterized protein</fullName>
    </submittedName>
</protein>
<reference evidence="2" key="1">
    <citation type="submission" date="2022-03" db="EMBL/GenBank/DDBJ databases">
        <authorList>
            <person name="Sayadi A."/>
        </authorList>
    </citation>
    <scope>NUCLEOTIDE SEQUENCE</scope>
</reference>
<proteinExistence type="predicted"/>
<dbReference type="EMBL" id="CAKOFQ010006908">
    <property type="protein sequence ID" value="CAH1981445.1"/>
    <property type="molecule type" value="Genomic_DNA"/>
</dbReference>
<dbReference type="OrthoDB" id="6777263at2759"/>
<accession>A0A9P0PI00</accession>
<name>A0A9P0PI00_ACAOB</name>
<evidence type="ECO:0000313" key="3">
    <source>
        <dbReference type="Proteomes" id="UP001152888"/>
    </source>
</evidence>
<evidence type="ECO:0000256" key="1">
    <source>
        <dbReference type="SAM" id="MobiDB-lite"/>
    </source>
</evidence>
<gene>
    <name evidence="2" type="ORF">ACAOBT_LOCUS14493</name>
</gene>
<dbReference type="Proteomes" id="UP001152888">
    <property type="component" value="Unassembled WGS sequence"/>
</dbReference>
<evidence type="ECO:0000313" key="2">
    <source>
        <dbReference type="EMBL" id="CAH1981445.1"/>
    </source>
</evidence>
<feature type="region of interest" description="Disordered" evidence="1">
    <location>
        <begin position="1"/>
        <end position="25"/>
    </location>
</feature>
<keyword evidence="3" id="KW-1185">Reference proteome</keyword>
<sequence>MVTAHAIGHALHDRRARPLPPTPPATSVFSGSTVFGYSAAFGCKARNLDVLSHPKTKNKPKTYQNLNA</sequence>
<dbReference type="AlphaFoldDB" id="A0A9P0PI00"/>
<comment type="caution">
    <text evidence="2">The sequence shown here is derived from an EMBL/GenBank/DDBJ whole genome shotgun (WGS) entry which is preliminary data.</text>
</comment>